<feature type="region of interest" description="Disordered" evidence="1">
    <location>
        <begin position="583"/>
        <end position="603"/>
    </location>
</feature>
<feature type="domain" description="Lantibiotic biosynthesis protein dehydration" evidence="2">
    <location>
        <begin position="150"/>
        <end position="529"/>
    </location>
</feature>
<dbReference type="STRING" id="479433.Caci_3731"/>
<dbReference type="PIRSF" id="PIRSF037228">
    <property type="entry name" value="Lant_mod_RumM"/>
    <property type="match status" value="1"/>
</dbReference>
<dbReference type="SMART" id="SM01260">
    <property type="entry name" value="LANC_like"/>
    <property type="match status" value="1"/>
</dbReference>
<dbReference type="Pfam" id="PF13575">
    <property type="entry name" value="DUF4135"/>
    <property type="match status" value="1"/>
</dbReference>
<dbReference type="AlphaFoldDB" id="C7QC14"/>
<evidence type="ECO:0000256" key="1">
    <source>
        <dbReference type="SAM" id="MobiDB-lite"/>
    </source>
</evidence>
<proteinExistence type="predicted"/>
<dbReference type="InParanoid" id="C7QC14"/>
<dbReference type="PRINTS" id="PR01950">
    <property type="entry name" value="LANCSUPER"/>
</dbReference>
<dbReference type="Pfam" id="PF05147">
    <property type="entry name" value="LANC_like"/>
    <property type="match status" value="1"/>
</dbReference>
<dbReference type="KEGG" id="cai:Caci_3731"/>
<dbReference type="eggNOG" id="COG4403">
    <property type="taxonomic scope" value="Bacteria"/>
</dbReference>
<feature type="region of interest" description="Disordered" evidence="1">
    <location>
        <begin position="805"/>
        <end position="850"/>
    </location>
</feature>
<reference evidence="3 4" key="1">
    <citation type="journal article" date="2009" name="Stand. Genomic Sci.">
        <title>Complete genome sequence of Catenulispora acidiphila type strain (ID 139908).</title>
        <authorList>
            <person name="Copeland A."/>
            <person name="Lapidus A."/>
            <person name="Glavina Del Rio T."/>
            <person name="Nolan M."/>
            <person name="Lucas S."/>
            <person name="Chen F."/>
            <person name="Tice H."/>
            <person name="Cheng J.F."/>
            <person name="Bruce D."/>
            <person name="Goodwin L."/>
            <person name="Pitluck S."/>
            <person name="Mikhailova N."/>
            <person name="Pati A."/>
            <person name="Ivanova N."/>
            <person name="Mavromatis K."/>
            <person name="Chen A."/>
            <person name="Palaniappan K."/>
            <person name="Chain P."/>
            <person name="Land M."/>
            <person name="Hauser L."/>
            <person name="Chang Y.J."/>
            <person name="Jeffries C.D."/>
            <person name="Chertkov O."/>
            <person name="Brettin T."/>
            <person name="Detter J.C."/>
            <person name="Han C."/>
            <person name="Ali Z."/>
            <person name="Tindall B.J."/>
            <person name="Goker M."/>
            <person name="Bristow J."/>
            <person name="Eisen J.A."/>
            <person name="Markowitz V."/>
            <person name="Hugenholtz P."/>
            <person name="Kyrpides N.C."/>
            <person name="Klenk H.P."/>
        </authorList>
    </citation>
    <scope>NUCLEOTIDE SEQUENCE [LARGE SCALE GENOMIC DNA]</scope>
    <source>
        <strain evidence="4">DSM 44928 / JCM 14897 / NBRC 102108 / NRRL B-24433 / ID139908</strain>
    </source>
</reference>
<dbReference type="InterPro" id="IPR017146">
    <property type="entry name" value="Lanti_2_LanM"/>
</dbReference>
<keyword evidence="4" id="KW-1185">Reference proteome</keyword>
<gene>
    <name evidence="3" type="ordered locus">Caci_3731</name>
</gene>
<dbReference type="InterPro" id="IPR012341">
    <property type="entry name" value="6hp_glycosidase-like_sf"/>
</dbReference>
<dbReference type="InterPro" id="IPR007822">
    <property type="entry name" value="LANC-like"/>
</dbReference>
<dbReference type="HOGENOM" id="CLU_009398_0_0_11"/>
<accession>C7QC14</accession>
<name>C7QC14_CATAD</name>
<protein>
    <submittedName>
        <fullName evidence="3">Lanthionine synthetase C family protein</fullName>
    </submittedName>
</protein>
<dbReference type="Gene3D" id="1.50.10.10">
    <property type="match status" value="1"/>
</dbReference>
<evidence type="ECO:0000313" key="3">
    <source>
        <dbReference type="EMBL" id="ACU72633.1"/>
    </source>
</evidence>
<dbReference type="GO" id="GO:0031179">
    <property type="term" value="P:peptide modification"/>
    <property type="evidence" value="ECO:0007669"/>
    <property type="project" value="InterPro"/>
</dbReference>
<evidence type="ECO:0000259" key="2">
    <source>
        <dbReference type="Pfam" id="PF13575"/>
    </source>
</evidence>
<organism evidence="3 4">
    <name type="scientific">Catenulispora acidiphila (strain DSM 44928 / JCM 14897 / NBRC 102108 / NRRL B-24433 / ID139908)</name>
    <dbReference type="NCBI Taxonomy" id="479433"/>
    <lineage>
        <taxon>Bacteria</taxon>
        <taxon>Bacillati</taxon>
        <taxon>Actinomycetota</taxon>
        <taxon>Actinomycetes</taxon>
        <taxon>Catenulisporales</taxon>
        <taxon>Catenulisporaceae</taxon>
        <taxon>Catenulispora</taxon>
    </lineage>
</organism>
<dbReference type="RefSeq" id="WP_015792362.1">
    <property type="nucleotide sequence ID" value="NC_013131.1"/>
</dbReference>
<dbReference type="InterPro" id="IPR025410">
    <property type="entry name" value="Lant_dehyd"/>
</dbReference>
<dbReference type="EMBL" id="CP001700">
    <property type="protein sequence ID" value="ACU72633.1"/>
    <property type="molecule type" value="Genomic_DNA"/>
</dbReference>
<dbReference type="SUPFAM" id="SSF158745">
    <property type="entry name" value="LanC-like"/>
    <property type="match status" value="1"/>
</dbReference>
<dbReference type="CDD" id="cd04792">
    <property type="entry name" value="LanM-like"/>
    <property type="match status" value="1"/>
</dbReference>
<dbReference type="GO" id="GO:0005975">
    <property type="term" value="P:carbohydrate metabolic process"/>
    <property type="evidence" value="ECO:0007669"/>
    <property type="project" value="InterPro"/>
</dbReference>
<dbReference type="Proteomes" id="UP000000851">
    <property type="component" value="Chromosome"/>
</dbReference>
<evidence type="ECO:0000313" key="4">
    <source>
        <dbReference type="Proteomes" id="UP000000851"/>
    </source>
</evidence>
<dbReference type="NCBIfam" id="TIGR03897">
    <property type="entry name" value="lanti_2_LanM"/>
    <property type="match status" value="1"/>
</dbReference>
<sequence length="1012" mass="105995">MSVAETWRYPQNPAHLEWAAFAARVLAGAAGDGAEPGDDRAGVRGLIPVVEPFARAAAEVARWEIGREVGHSIEPGSGGGSELDVDAVAAGFREALAVRLARLAARTLVLELNTARVSGRLGAADAERRFAEFVRAASGRAGLAMLQRRYPVLIRLLAQTCLGRAAALAELVRRFRADRPELVRVLLHGVDPGPLLAVDGFAGDGHRGGRAVAVLRFADAALVYKPRPVGVHRVFNEVAQWCNSRLAPWDLRTLGVVERAGYGWTEFVAPEGTDPDGLDRFYHRHGVLLALLYVLDGTDIHFENVIAHRDHPVLVDVETLFHPRFGRSPDPAAAALAESVYRTMLLPRMVVGDDSVLDISGLGGERAGRWPLAAPDWAGAGTDRMRLVRRPPGFAGAANRPSLAGTKADATKTEAEPGRYAEAVVEGFGAAYDLIQGSQSAWIGPGGLLGRFAEHEVRVLIRDTAAYAVLLDESTHPDLMREEERYHRTFRELREQLGLTVALGEPADDDLADDELAELLAGDIPVFTARPGSADLWSGPGRRRPDALAETGLAAAERRVRALSRADRDRQEWIIRSALAARSPDPPHRFRAGPPAAPPSAAGPKHLLTAARDIGDRLLAQACRAAADERAASEERINWLGLELLADRFPHFGPLGASLGTGYCGVALFLAQLAAVTGDADYARAARQAVRPLPGLLARLADRPDRLAAIGSGAWAGLGGISYGLAHIGALISELEFAEAAILATDLAARAAADETEHGVHGGTAGGLAALLAVHQTTGSAQAWDAATACADRLVTSQVMADQAGAGADHIAPDHPDPAAAASAHATRHQPHHHPEPSDPTPPTGFSHGPAGIGWALTRFADAGGGSRYAEAGLTALRRAVAQHTDAPGTDPSWCRGLAGVALAVADCPRAQTDPDLSGFLAAAVHRVRELPAPADPGLCHGGSGVLELLAAMGESVDGYAGRLLAAAEASDGAPAASPGLLSGLSGLGHGLLRAGFGKLVAPVLLLRLPGG</sequence>